<gene>
    <name evidence="7" type="ORF">Pcinc_034564</name>
</gene>
<feature type="region of interest" description="Disordered" evidence="6">
    <location>
        <begin position="1094"/>
        <end position="1187"/>
    </location>
</feature>
<dbReference type="InterPro" id="IPR016024">
    <property type="entry name" value="ARM-type_fold"/>
</dbReference>
<dbReference type="InterPro" id="IPR006594">
    <property type="entry name" value="LisH"/>
</dbReference>
<evidence type="ECO:0000256" key="5">
    <source>
        <dbReference type="ARBA" id="ARBA00023242"/>
    </source>
</evidence>
<dbReference type="PANTHER" id="PTHR13129">
    <property type="entry name" value="VPRBP PROTEIN-RELATED"/>
    <property type="match status" value="1"/>
</dbReference>
<dbReference type="EMBL" id="JAWQEG010005056">
    <property type="protein sequence ID" value="KAK3859309.1"/>
    <property type="molecule type" value="Genomic_DNA"/>
</dbReference>
<dbReference type="PROSITE" id="PS50896">
    <property type="entry name" value="LISH"/>
    <property type="match status" value="1"/>
</dbReference>
<keyword evidence="8" id="KW-1185">Reference proteome</keyword>
<feature type="compositionally biased region" description="Acidic residues" evidence="6">
    <location>
        <begin position="1725"/>
        <end position="1748"/>
    </location>
</feature>
<feature type="compositionally biased region" description="Acidic residues" evidence="6">
    <location>
        <begin position="1629"/>
        <end position="1686"/>
    </location>
</feature>
<dbReference type="InterPro" id="IPR015943">
    <property type="entry name" value="WD40/YVTN_repeat-like_dom_sf"/>
</dbReference>
<feature type="region of interest" description="Disordered" evidence="6">
    <location>
        <begin position="255"/>
        <end position="431"/>
    </location>
</feature>
<evidence type="ECO:0000256" key="1">
    <source>
        <dbReference type="ARBA" id="ARBA00004123"/>
    </source>
</evidence>
<evidence type="ECO:0000256" key="4">
    <source>
        <dbReference type="ARBA" id="ARBA00022786"/>
    </source>
</evidence>
<dbReference type="Gene3D" id="2.130.10.10">
    <property type="entry name" value="YVTN repeat-like/Quinoprotein amine dehydrogenase"/>
    <property type="match status" value="1"/>
</dbReference>
<feature type="compositionally biased region" description="Acidic residues" evidence="6">
    <location>
        <begin position="1696"/>
        <end position="1711"/>
    </location>
</feature>
<comment type="pathway">
    <text evidence="2">Protein modification; protein ubiquitination.</text>
</comment>
<reference evidence="7" key="1">
    <citation type="submission" date="2023-10" db="EMBL/GenBank/DDBJ databases">
        <title>Genome assemblies of two species of porcelain crab, Petrolisthes cinctipes and Petrolisthes manimaculis (Anomura: Porcellanidae).</title>
        <authorList>
            <person name="Angst P."/>
        </authorList>
    </citation>
    <scope>NUCLEOTIDE SEQUENCE</scope>
    <source>
        <strain evidence="7">PB745_01</strain>
        <tissue evidence="7">Gill</tissue>
    </source>
</reference>
<feature type="region of interest" description="Disordered" evidence="6">
    <location>
        <begin position="1046"/>
        <end position="1082"/>
    </location>
</feature>
<dbReference type="InterPro" id="IPR001680">
    <property type="entry name" value="WD40_rpt"/>
</dbReference>
<comment type="subcellular location">
    <subcellularLocation>
        <location evidence="1">Nucleus</location>
    </subcellularLocation>
</comment>
<feature type="compositionally biased region" description="Polar residues" evidence="6">
    <location>
        <begin position="272"/>
        <end position="288"/>
    </location>
</feature>
<dbReference type="GO" id="GO:0005634">
    <property type="term" value="C:nucleus"/>
    <property type="evidence" value="ECO:0007669"/>
    <property type="project" value="UniProtKB-SubCell"/>
</dbReference>
<evidence type="ECO:0000256" key="2">
    <source>
        <dbReference type="ARBA" id="ARBA00004906"/>
    </source>
</evidence>
<feature type="compositionally biased region" description="Pro residues" evidence="6">
    <location>
        <begin position="1178"/>
        <end position="1187"/>
    </location>
</feature>
<dbReference type="InterPro" id="IPR033270">
    <property type="entry name" value="VPRBP/DCAF1"/>
</dbReference>
<organism evidence="7 8">
    <name type="scientific">Petrolisthes cinctipes</name>
    <name type="common">Flat porcelain crab</name>
    <dbReference type="NCBI Taxonomy" id="88211"/>
    <lineage>
        <taxon>Eukaryota</taxon>
        <taxon>Metazoa</taxon>
        <taxon>Ecdysozoa</taxon>
        <taxon>Arthropoda</taxon>
        <taxon>Crustacea</taxon>
        <taxon>Multicrustacea</taxon>
        <taxon>Malacostraca</taxon>
        <taxon>Eumalacostraca</taxon>
        <taxon>Eucarida</taxon>
        <taxon>Decapoda</taxon>
        <taxon>Pleocyemata</taxon>
        <taxon>Anomura</taxon>
        <taxon>Galatheoidea</taxon>
        <taxon>Porcellanidae</taxon>
        <taxon>Petrolisthes</taxon>
    </lineage>
</organism>
<dbReference type="SUPFAM" id="SSF48371">
    <property type="entry name" value="ARM repeat"/>
    <property type="match status" value="1"/>
</dbReference>
<sequence>MSRVAWAPTTQPDLPSVQPQQQWRVKEAACCYGEEARYITYTLFYTILTVIITSKALPDTTRMPASNRDVVQELQEILRQWEEDQTVSTRDPTPHIVKLCELFERETTNFLKKDPDPFDDRHPVTSEPQCAVGLILRALFKKDAFVTRLVNHYLRDNYFSSLGLTRDSVELNTAACRLLLDLLYGLDIPQVFNESETTVMRLLSWAEKGPEPLRTYATGLLAAAMDIPEIAASFRHDNNRLVPVMLTRLWQLKEEGDREREQQQQDNNNEGVSSTRPFAHLNSQSLSNGIDEGSPASPLSHSPMHSPIHPHSSSTLTHSPKHSSRSHTQSQKPPHNHSHTHPHSPPSAPSPSSSSLSLTHSHSHNHLPVLSSPPHTHTDTQRSSPHMEIVDRSPSPLPTPDVIAHAHSPPHNIAHAHSPSHNIAHAHSPPHNIAHAHSPSHNIAHAHSPSHNITHMHSPPPHKSSHSPSLFTTNAHTMTPHKHHPSPPIGEYQESLGHVYEHNTMDLIFHYLDVRRTAHARLSFEALRFLGSLLFHKKFCIEFVNVGGIQKLLQVPRPSLPADGVSLCLWYLGYCEEAVERICQLPDSVLTQLVSYGLWLLERSHQSSRTHAVMFFGLAFRFRAILERFDQQDGIRKILNLLSTLSLLQDNWEADDHPGEAVVWQMVKQVCLSLKQYFEAHLAIKVQQMQRLATLTSRDVPQLSTPGYKALSVAVEATQAGVEYLLDHLTLRSRWKAVERFLSLRGLQLLLQLIAVVLNETFSPKTETAVFALDCLYVCSVLPAVQGALCEKLTIPASDDILHTFDPQEVPGYAILVACIHESQFTMTAPPEVQKPALGVLINCLCAPLHRYQSSGCRLNPPGSVGVGVLTPGKKGGRTNLTSTEDVLNRAWDCVRTSNGIMYLLNVLHKKAPITDADCIRGLACRALVGLSRSDAARQIMSKLPIFTSGQLQLLMREPVLQDKRAEHVKFQRLGLELIQAVSGHSKAEGGTSADVSIQSIHRADVVSQTRIRYNKTQLLHLIQTHLIQEGYEEVAAALRQAASLPQPPPPLPPAAAAAAVTAMGPPRSLTTPPPAARTHRILSGGSSRHLYAKTAASPAATAAATTPHSPSPPPLTPTTPTTPLHIKISRSAKRGGRNDTAATTTNNSPSTPGITSSCGGGSTIPPAALTPIAATSTPPPPPPPPSLAAVAAGGVVSAVGGFSMTAAGGGVSAVGGFSMTAAGGGVSTGVFPMVAADPTISLDRIVTEYLMNQHALCKNPVVTCPTFDLFQPHSCPEPRSVRVSATHFTVRHSRQQYLLPAHSRHYSAAASHRHFVYSRYRPTQTYRPTEDDDIFLCCQFTPDDQFILVGTTRGEVRLFNKTGNEEGVYTVHQGAVSSLVMHTNGSLLLTSCTAVHDTSLWTFTDLLDEKFTLRDCQHADFSSSQDKIIGTSEQTARLYDLSTSQIVSEFTPRLSNHYRINKAVLDPSDDLLLTDGVLFDVRTGKQIHKFDKINPILNGVFHHNGLEVISSSEIWDLRTFHLLRTVPVLNLCDVVFNRTSDVIFGITVGDLLDQTQQNGFETSFKTVDASDYSSIATVDVRRVVSSLAVNTSDTQVAVVETESGNDELMEDSVVRVYEIGMSRQADEEMHDDEDEEEEDDMGNDEDSDSDDDDNDQNDDGEEISQDVEGGDEEEEEEFLGEDDDQSFTSSVTSAGEDDAETGSEPDDDLLFELSEPVSAWLQQQEEEEEDDDEEEEEEEAEAEMEED</sequence>
<dbReference type="Gene3D" id="1.25.10.10">
    <property type="entry name" value="Leucine-rich Repeat Variant"/>
    <property type="match status" value="1"/>
</dbReference>
<feature type="compositionally biased region" description="Low complexity" evidence="6">
    <location>
        <begin position="294"/>
        <end position="318"/>
    </location>
</feature>
<keyword evidence="5" id="KW-0539">Nucleus</keyword>
<dbReference type="SMART" id="SM00667">
    <property type="entry name" value="LisH"/>
    <property type="match status" value="1"/>
</dbReference>
<dbReference type="SMART" id="SM00320">
    <property type="entry name" value="WD40"/>
    <property type="match status" value="3"/>
</dbReference>
<evidence type="ECO:0008006" key="9">
    <source>
        <dbReference type="Google" id="ProtNLM"/>
    </source>
</evidence>
<feature type="compositionally biased region" description="Low complexity" evidence="6">
    <location>
        <begin position="1141"/>
        <end position="1177"/>
    </location>
</feature>
<evidence type="ECO:0000313" key="8">
    <source>
        <dbReference type="Proteomes" id="UP001286313"/>
    </source>
</evidence>
<proteinExistence type="inferred from homology"/>
<protein>
    <recommendedName>
        <fullName evidence="9">LisH domain-containing protein</fullName>
    </recommendedName>
</protein>
<dbReference type="SUPFAM" id="SSF50978">
    <property type="entry name" value="WD40 repeat-like"/>
    <property type="match status" value="1"/>
</dbReference>
<dbReference type="GO" id="GO:0080008">
    <property type="term" value="C:Cul4-RING E3 ubiquitin ligase complex"/>
    <property type="evidence" value="ECO:0007669"/>
    <property type="project" value="TreeGrafter"/>
</dbReference>
<evidence type="ECO:0000256" key="6">
    <source>
        <dbReference type="SAM" id="MobiDB-lite"/>
    </source>
</evidence>
<feature type="region of interest" description="Disordered" evidence="6">
    <location>
        <begin position="1623"/>
        <end position="1748"/>
    </location>
</feature>
<dbReference type="GO" id="GO:0016567">
    <property type="term" value="P:protein ubiquitination"/>
    <property type="evidence" value="ECO:0007669"/>
    <property type="project" value="InterPro"/>
</dbReference>
<feature type="compositionally biased region" description="Low complexity" evidence="6">
    <location>
        <begin position="350"/>
        <end position="360"/>
    </location>
</feature>
<dbReference type="InterPro" id="IPR036322">
    <property type="entry name" value="WD40_repeat_dom_sf"/>
</dbReference>
<dbReference type="Proteomes" id="UP001286313">
    <property type="component" value="Unassembled WGS sequence"/>
</dbReference>
<feature type="compositionally biased region" description="Low complexity" evidence="6">
    <location>
        <begin position="1095"/>
        <end position="1109"/>
    </location>
</feature>
<evidence type="ECO:0000256" key="3">
    <source>
        <dbReference type="ARBA" id="ARBA00008845"/>
    </source>
</evidence>
<evidence type="ECO:0000313" key="7">
    <source>
        <dbReference type="EMBL" id="KAK3859309.1"/>
    </source>
</evidence>
<dbReference type="PANTHER" id="PTHR13129:SF4">
    <property type="entry name" value="DDB1- AND CUL4-ASSOCIATED FACTOR 1"/>
    <property type="match status" value="1"/>
</dbReference>
<comment type="caution">
    <text evidence="7">The sequence shown here is derived from an EMBL/GenBank/DDBJ whole genome shotgun (WGS) entry which is preliminary data.</text>
</comment>
<keyword evidence="4" id="KW-0833">Ubl conjugation pathway</keyword>
<comment type="similarity">
    <text evidence="3">Belongs to the VPRBP/DCAF1 family.</text>
</comment>
<name>A0AAE1C1C5_PETCI</name>
<accession>A0AAE1C1C5</accession>
<dbReference type="InterPro" id="IPR011989">
    <property type="entry name" value="ARM-like"/>
</dbReference>